<proteinExistence type="predicted"/>
<organism evidence="1 2">
    <name type="scientific">Hoeflea algicola</name>
    <dbReference type="NCBI Taxonomy" id="2983763"/>
    <lineage>
        <taxon>Bacteria</taxon>
        <taxon>Pseudomonadati</taxon>
        <taxon>Pseudomonadota</taxon>
        <taxon>Alphaproteobacteria</taxon>
        <taxon>Hyphomicrobiales</taxon>
        <taxon>Rhizobiaceae</taxon>
        <taxon>Hoeflea</taxon>
    </lineage>
</organism>
<name>A0ABT3Z7H0_9HYPH</name>
<sequence>MSAKMGTRSAFILADKQTHYKASKHAQSVAKEVKFDRIRTISFRPKVSSLSVMIWKIRSGFLVKTESYVSPVHTAHIDRTGFANPISPRTWAGRIPDRGPA</sequence>
<evidence type="ECO:0008006" key="3">
    <source>
        <dbReference type="Google" id="ProtNLM"/>
    </source>
</evidence>
<keyword evidence="2" id="KW-1185">Reference proteome</keyword>
<protein>
    <recommendedName>
        <fullName evidence="3">Transposase</fullName>
    </recommendedName>
</protein>
<reference evidence="1" key="1">
    <citation type="submission" date="2022-10" db="EMBL/GenBank/DDBJ databases">
        <title>Hoeflea sp. G2-23, isolated from marine algae.</title>
        <authorList>
            <person name="Kristyanto S."/>
            <person name="Kim J.M."/>
            <person name="Jeon C.O."/>
        </authorList>
    </citation>
    <scope>NUCLEOTIDE SEQUENCE</scope>
    <source>
        <strain evidence="1">G2-23</strain>
    </source>
</reference>
<evidence type="ECO:0000313" key="1">
    <source>
        <dbReference type="EMBL" id="MCY0147717.1"/>
    </source>
</evidence>
<dbReference type="EMBL" id="JAOVZR010000001">
    <property type="protein sequence ID" value="MCY0147717.1"/>
    <property type="molecule type" value="Genomic_DNA"/>
</dbReference>
<comment type="caution">
    <text evidence="1">The sequence shown here is derived from an EMBL/GenBank/DDBJ whole genome shotgun (WGS) entry which is preliminary data.</text>
</comment>
<accession>A0ABT3Z7H0</accession>
<gene>
    <name evidence="1" type="ORF">OEG84_08295</name>
</gene>
<dbReference type="Proteomes" id="UP001073227">
    <property type="component" value="Unassembled WGS sequence"/>
</dbReference>
<dbReference type="RefSeq" id="WP_267653315.1">
    <property type="nucleotide sequence ID" value="NZ_JAOVZR010000001.1"/>
</dbReference>
<evidence type="ECO:0000313" key="2">
    <source>
        <dbReference type="Proteomes" id="UP001073227"/>
    </source>
</evidence>